<feature type="domain" description="HTH gntR-type" evidence="6">
    <location>
        <begin position="6"/>
        <end position="74"/>
    </location>
</feature>
<dbReference type="SUPFAM" id="SSF48498">
    <property type="entry name" value="Tetracyclin repressor-like, C-terminal domain"/>
    <property type="match status" value="1"/>
</dbReference>
<organism evidence="8 9">
    <name type="scientific">Nocardiopsis rhodophaea</name>
    <dbReference type="NCBI Taxonomy" id="280238"/>
    <lineage>
        <taxon>Bacteria</taxon>
        <taxon>Bacillati</taxon>
        <taxon>Actinomycetota</taxon>
        <taxon>Actinomycetes</taxon>
        <taxon>Streptosporangiales</taxon>
        <taxon>Nocardiopsidaceae</taxon>
        <taxon>Nocardiopsis</taxon>
    </lineage>
</organism>
<dbReference type="SUPFAM" id="SSF46689">
    <property type="entry name" value="Homeodomain-like"/>
    <property type="match status" value="1"/>
</dbReference>
<feature type="DNA-binding region" description="H-T-H motif" evidence="4">
    <location>
        <begin position="131"/>
        <end position="150"/>
    </location>
</feature>
<evidence type="ECO:0000256" key="2">
    <source>
        <dbReference type="ARBA" id="ARBA00023125"/>
    </source>
</evidence>
<dbReference type="Gene3D" id="1.10.10.10">
    <property type="entry name" value="Winged helix-like DNA-binding domain superfamily/Winged helix DNA-binding domain"/>
    <property type="match status" value="1"/>
</dbReference>
<evidence type="ECO:0000256" key="1">
    <source>
        <dbReference type="ARBA" id="ARBA00023015"/>
    </source>
</evidence>
<evidence type="ECO:0000256" key="5">
    <source>
        <dbReference type="SAM" id="MobiDB-lite"/>
    </source>
</evidence>
<dbReference type="InterPro" id="IPR036390">
    <property type="entry name" value="WH_DNA-bd_sf"/>
</dbReference>
<accession>A0ABP5EHV8</accession>
<dbReference type="InterPro" id="IPR001647">
    <property type="entry name" value="HTH_TetR"/>
</dbReference>
<dbReference type="Gene3D" id="1.10.357.10">
    <property type="entry name" value="Tetracycline Repressor, domain 2"/>
    <property type="match status" value="1"/>
</dbReference>
<dbReference type="RefSeq" id="WP_344108201.1">
    <property type="nucleotide sequence ID" value="NZ_BAAAPC010000009.1"/>
</dbReference>
<dbReference type="Pfam" id="PF00392">
    <property type="entry name" value="GntR"/>
    <property type="match status" value="1"/>
</dbReference>
<evidence type="ECO:0000259" key="7">
    <source>
        <dbReference type="PROSITE" id="PS50977"/>
    </source>
</evidence>
<dbReference type="SUPFAM" id="SSF46785">
    <property type="entry name" value="Winged helix' DNA-binding domain"/>
    <property type="match status" value="1"/>
</dbReference>
<evidence type="ECO:0000259" key="6">
    <source>
        <dbReference type="PROSITE" id="PS50949"/>
    </source>
</evidence>
<comment type="caution">
    <text evidence="8">The sequence shown here is derived from an EMBL/GenBank/DDBJ whole genome shotgun (WGS) entry which is preliminary data.</text>
</comment>
<dbReference type="InterPro" id="IPR000524">
    <property type="entry name" value="Tscrpt_reg_HTH_GntR"/>
</dbReference>
<feature type="region of interest" description="Disordered" evidence="5">
    <location>
        <begin position="75"/>
        <end position="110"/>
    </location>
</feature>
<name>A0ABP5EHV8_9ACTN</name>
<protein>
    <submittedName>
        <fullName evidence="8">GntR family transcriptional regulator</fullName>
    </submittedName>
</protein>
<dbReference type="SMART" id="SM00345">
    <property type="entry name" value="HTH_GNTR"/>
    <property type="match status" value="1"/>
</dbReference>
<dbReference type="InterPro" id="IPR004111">
    <property type="entry name" value="Repressor_TetR_C"/>
</dbReference>
<dbReference type="Pfam" id="PF02909">
    <property type="entry name" value="TetR_C_1"/>
    <property type="match status" value="1"/>
</dbReference>
<dbReference type="InterPro" id="IPR036271">
    <property type="entry name" value="Tet_transcr_reg_TetR-rel_C_sf"/>
</dbReference>
<dbReference type="PANTHER" id="PTHR44846:SF17">
    <property type="entry name" value="GNTR-FAMILY TRANSCRIPTIONAL REGULATOR"/>
    <property type="match status" value="1"/>
</dbReference>
<keyword evidence="9" id="KW-1185">Reference proteome</keyword>
<dbReference type="Pfam" id="PF00440">
    <property type="entry name" value="TetR_N"/>
    <property type="match status" value="1"/>
</dbReference>
<keyword evidence="3" id="KW-0804">Transcription</keyword>
<dbReference type="PANTHER" id="PTHR44846">
    <property type="entry name" value="MANNOSYL-D-GLYCERATE TRANSPORT/METABOLISM SYSTEM REPRESSOR MNGR-RELATED"/>
    <property type="match status" value="1"/>
</dbReference>
<evidence type="ECO:0000313" key="8">
    <source>
        <dbReference type="EMBL" id="GAA1997561.1"/>
    </source>
</evidence>
<dbReference type="InterPro" id="IPR050679">
    <property type="entry name" value="Bact_HTH_transcr_reg"/>
</dbReference>
<gene>
    <name evidence="8" type="ORF">GCM10009799_25750</name>
</gene>
<dbReference type="Gene3D" id="1.10.10.60">
    <property type="entry name" value="Homeodomain-like"/>
    <property type="match status" value="1"/>
</dbReference>
<evidence type="ECO:0000256" key="4">
    <source>
        <dbReference type="PROSITE-ProRule" id="PRU00335"/>
    </source>
</evidence>
<dbReference type="Proteomes" id="UP001501585">
    <property type="component" value="Unassembled WGS sequence"/>
</dbReference>
<proteinExistence type="predicted"/>
<dbReference type="EMBL" id="BAAAPC010000009">
    <property type="protein sequence ID" value="GAA1997561.1"/>
    <property type="molecule type" value="Genomic_DNA"/>
</dbReference>
<feature type="compositionally biased region" description="Low complexity" evidence="5">
    <location>
        <begin position="75"/>
        <end position="85"/>
    </location>
</feature>
<sequence>MNVGPEPPYQRIAADIRRRIADGELAPGQRLPSTRRLAAEWGVALATAAKALSSLRHDGTVEAIPRVGTLVARPAGRADSPAAARAPRDGVVPGRPVEGDGDGGPDRELSRERVVGVAMEIADAEGLSALSMRGVASRLGVAAMTPYRYVNSKDDLMLLMADAAFGEETYPHDAPTGWRPRLEQYARSIWGAHQRHPWLAHINPLRRPEALPHLFSHTEQVLSALENHHLPVVTRVNINVVLYSFVQGLAVHLERQAQAEEATGLSSQEWSVVQTPALEALASANEYPALSRALAELSEGYDLDLDTIFELGLSALLDGFAHMIEA</sequence>
<dbReference type="InterPro" id="IPR009057">
    <property type="entry name" value="Homeodomain-like_sf"/>
</dbReference>
<dbReference type="InterPro" id="IPR036388">
    <property type="entry name" value="WH-like_DNA-bd_sf"/>
</dbReference>
<dbReference type="PROSITE" id="PS50949">
    <property type="entry name" value="HTH_GNTR"/>
    <property type="match status" value="1"/>
</dbReference>
<evidence type="ECO:0000313" key="9">
    <source>
        <dbReference type="Proteomes" id="UP001501585"/>
    </source>
</evidence>
<keyword evidence="2 4" id="KW-0238">DNA-binding</keyword>
<reference evidence="9" key="1">
    <citation type="journal article" date="2019" name="Int. J. Syst. Evol. Microbiol.">
        <title>The Global Catalogue of Microorganisms (GCM) 10K type strain sequencing project: providing services to taxonomists for standard genome sequencing and annotation.</title>
        <authorList>
            <consortium name="The Broad Institute Genomics Platform"/>
            <consortium name="The Broad Institute Genome Sequencing Center for Infectious Disease"/>
            <person name="Wu L."/>
            <person name="Ma J."/>
        </authorList>
    </citation>
    <scope>NUCLEOTIDE SEQUENCE [LARGE SCALE GENOMIC DNA]</scope>
    <source>
        <strain evidence="9">JCM 15313</strain>
    </source>
</reference>
<feature type="domain" description="HTH tetR-type" evidence="7">
    <location>
        <begin position="108"/>
        <end position="168"/>
    </location>
</feature>
<dbReference type="PROSITE" id="PS50977">
    <property type="entry name" value="HTH_TETR_2"/>
    <property type="match status" value="1"/>
</dbReference>
<keyword evidence="1" id="KW-0805">Transcription regulation</keyword>
<dbReference type="CDD" id="cd07377">
    <property type="entry name" value="WHTH_GntR"/>
    <property type="match status" value="1"/>
</dbReference>
<evidence type="ECO:0000256" key="3">
    <source>
        <dbReference type="ARBA" id="ARBA00023163"/>
    </source>
</evidence>